<dbReference type="Proteomes" id="UP001220064">
    <property type="component" value="Chromosome"/>
</dbReference>
<dbReference type="Gene3D" id="3.50.50.60">
    <property type="entry name" value="FAD/NAD(P)-binding domain"/>
    <property type="match status" value="2"/>
</dbReference>
<dbReference type="InterPro" id="IPR002937">
    <property type="entry name" value="Amino_oxidase"/>
</dbReference>
<organism evidence="5 6">
    <name type="scientific">Corynebacterium massiliense DSM 45435</name>
    <dbReference type="NCBI Taxonomy" id="1121364"/>
    <lineage>
        <taxon>Bacteria</taxon>
        <taxon>Bacillati</taxon>
        <taxon>Actinomycetota</taxon>
        <taxon>Actinomycetes</taxon>
        <taxon>Mycobacteriales</taxon>
        <taxon>Corynebacteriaceae</taxon>
        <taxon>Corynebacterium</taxon>
    </lineage>
</organism>
<keyword evidence="6" id="KW-1185">Reference proteome</keyword>
<feature type="domain" description="Amine oxidase" evidence="4">
    <location>
        <begin position="12"/>
        <end position="404"/>
    </location>
</feature>
<protein>
    <recommendedName>
        <fullName evidence="3">Pyridine nucleotide-disulfide oxidoreductase domain-containing protein 2</fullName>
    </recommendedName>
</protein>
<dbReference type="PRINTS" id="PR00419">
    <property type="entry name" value="ADXRDTASE"/>
</dbReference>
<evidence type="ECO:0000256" key="2">
    <source>
        <dbReference type="ARBA" id="ARBA00038825"/>
    </source>
</evidence>
<dbReference type="PANTHER" id="PTHR10668">
    <property type="entry name" value="PHYTOENE DEHYDROGENASE"/>
    <property type="match status" value="1"/>
</dbReference>
<reference evidence="5 6" key="1">
    <citation type="submission" date="2020-10" db="EMBL/GenBank/DDBJ databases">
        <title>Complete genome sequence of Corynebacterium massiliense DSM 45435, type strain of Corynebacterium massiliense.</title>
        <authorList>
            <person name="Busche T."/>
            <person name="Kalinowski J."/>
            <person name="Ruckert C."/>
        </authorList>
    </citation>
    <scope>NUCLEOTIDE SEQUENCE [LARGE SCALE GENOMIC DNA]</scope>
    <source>
        <strain evidence="5 6">DSM 45435</strain>
    </source>
</reference>
<dbReference type="PANTHER" id="PTHR10668:SF105">
    <property type="entry name" value="DEHYDROGENASE-RELATED"/>
    <property type="match status" value="1"/>
</dbReference>
<dbReference type="InterPro" id="IPR036188">
    <property type="entry name" value="FAD/NAD-bd_sf"/>
</dbReference>
<evidence type="ECO:0000259" key="4">
    <source>
        <dbReference type="Pfam" id="PF01593"/>
    </source>
</evidence>
<gene>
    <name evidence="5" type="ORF">CMASS_01545</name>
</gene>
<comment type="function">
    <text evidence="1">Probable oxidoreductase that may play a role as regulator of mitochondrial function.</text>
</comment>
<accession>A0ABY7U7P4</accession>
<comment type="subunit">
    <text evidence="2">Interacts with COX5B; this interaction may contribute to localize PYROXD2 to the inner face of the inner mitochondrial membrane.</text>
</comment>
<evidence type="ECO:0000256" key="3">
    <source>
        <dbReference type="ARBA" id="ARBA00040298"/>
    </source>
</evidence>
<dbReference type="SUPFAM" id="SSF51905">
    <property type="entry name" value="FAD/NAD(P)-binding domain"/>
    <property type="match status" value="1"/>
</dbReference>
<proteinExistence type="predicted"/>
<evidence type="ECO:0000313" key="5">
    <source>
        <dbReference type="EMBL" id="WCZ31768.1"/>
    </source>
</evidence>
<dbReference type="RefSeq" id="WP_022863429.1">
    <property type="nucleotide sequence ID" value="NZ_ATVG01000010.1"/>
</dbReference>
<dbReference type="EMBL" id="CP063189">
    <property type="protein sequence ID" value="WCZ31768.1"/>
    <property type="molecule type" value="Genomic_DNA"/>
</dbReference>
<sequence>MKAAIVGAGPNGLTAAARLARAGWQVEVFEAAPTPGGAARSSRDALGPGTIVDHGAAAHPFGVVSPAFRSLDLERHGVEWLHPRYALAHPLPDPIARELGSGARAAFLHRTVEETAAQFSARGDSRAFAALHAPVARSLEDILPAALSPSAAVQNPAKALADPAAAAALVRFGLRAAWPARALGRAAFRGEAARALLAGSAAHAITPPSRALTASIGVLFGALGMASGWPVARGGSQAIVDALCRVIARHGGSIHCGQRVTDIAQVGAADAVILDVSPRGALTMGGMNLPPRVKRQFRRWRFGPGVYKVDYLLDGAVPWADPRVGEAGTVHVGGTADDIDRAERHVAARHLPQRPFVMACQQAAADPSRGPVLWTYAHVPHGYREAYPGEVAGLIEKQIERFAPGFRDRIRRRRITTPAQLEAWDANLVGGDIAAGAMSGLQMIARPGLTLDPYRVAGPDRTPPGVGPVYLCSAATPPGGGVHGMGGWNAAHAVLADAVLAGAALTPPSF</sequence>
<evidence type="ECO:0000313" key="6">
    <source>
        <dbReference type="Proteomes" id="UP001220064"/>
    </source>
</evidence>
<dbReference type="Pfam" id="PF01593">
    <property type="entry name" value="Amino_oxidase"/>
    <property type="match status" value="1"/>
</dbReference>
<evidence type="ECO:0000256" key="1">
    <source>
        <dbReference type="ARBA" id="ARBA00037217"/>
    </source>
</evidence>
<name>A0ABY7U7P4_9CORY</name>